<dbReference type="Gene3D" id="3.20.20.80">
    <property type="entry name" value="Glycosidases"/>
    <property type="match status" value="1"/>
</dbReference>
<dbReference type="GO" id="GO:0000272">
    <property type="term" value="P:polysaccharide catabolic process"/>
    <property type="evidence" value="ECO:0007669"/>
    <property type="project" value="UniProtKB-KW"/>
</dbReference>
<keyword evidence="12" id="KW-1185">Reference proteome</keyword>
<keyword evidence="3" id="KW-0964">Secreted</keyword>
<dbReference type="Pfam" id="PF00331">
    <property type="entry name" value="Glyco_hydro_10"/>
    <property type="match status" value="1"/>
</dbReference>
<evidence type="ECO:0000259" key="10">
    <source>
        <dbReference type="PROSITE" id="PS51760"/>
    </source>
</evidence>
<evidence type="ECO:0000256" key="2">
    <source>
        <dbReference type="ARBA" id="ARBA00007495"/>
    </source>
</evidence>
<evidence type="ECO:0000256" key="8">
    <source>
        <dbReference type="RuleBase" id="RU361174"/>
    </source>
</evidence>
<dbReference type="InterPro" id="IPR017853">
    <property type="entry name" value="GH"/>
</dbReference>
<dbReference type="SUPFAM" id="SSF51445">
    <property type="entry name" value="(Trans)glycosidases"/>
    <property type="match status" value="1"/>
</dbReference>
<evidence type="ECO:0000313" key="11">
    <source>
        <dbReference type="EMBL" id="KAJ9137842.1"/>
    </source>
</evidence>
<evidence type="ECO:0000313" key="12">
    <source>
        <dbReference type="Proteomes" id="UP001174694"/>
    </source>
</evidence>
<keyword evidence="9" id="KW-0732">Signal</keyword>
<keyword evidence="4 8" id="KW-0378">Hydrolase</keyword>
<reference evidence="11" key="1">
    <citation type="submission" date="2022-07" db="EMBL/GenBank/DDBJ databases">
        <title>Fungi with potential for degradation of polypropylene.</title>
        <authorList>
            <person name="Gostincar C."/>
        </authorList>
    </citation>
    <scope>NUCLEOTIDE SEQUENCE</scope>
    <source>
        <strain evidence="11">EXF-13308</strain>
    </source>
</reference>
<evidence type="ECO:0000256" key="4">
    <source>
        <dbReference type="ARBA" id="ARBA00022801"/>
    </source>
</evidence>
<comment type="similarity">
    <text evidence="2 8">Belongs to the glycosyl hydrolase 10 (cellulase F) family.</text>
</comment>
<evidence type="ECO:0000256" key="9">
    <source>
        <dbReference type="SAM" id="SignalP"/>
    </source>
</evidence>
<evidence type="ECO:0000256" key="1">
    <source>
        <dbReference type="ARBA" id="ARBA00004613"/>
    </source>
</evidence>
<proteinExistence type="inferred from homology"/>
<dbReference type="GO" id="GO:0005576">
    <property type="term" value="C:extracellular region"/>
    <property type="evidence" value="ECO:0007669"/>
    <property type="project" value="UniProtKB-SubCell"/>
</dbReference>
<comment type="caution">
    <text evidence="11">The sequence shown here is derived from an EMBL/GenBank/DDBJ whole genome shotgun (WGS) entry which is preliminary data.</text>
</comment>
<dbReference type="PANTHER" id="PTHR31490">
    <property type="entry name" value="GLYCOSYL HYDROLASE"/>
    <property type="match status" value="1"/>
</dbReference>
<dbReference type="PANTHER" id="PTHR31490:SF76">
    <property type="entry name" value="ENDO-1,4-BETA-XYLANASE C"/>
    <property type="match status" value="1"/>
</dbReference>
<accession>A0AA38RRZ1</accession>
<keyword evidence="6 8" id="KW-0326">Glycosidase</keyword>
<evidence type="ECO:0000256" key="7">
    <source>
        <dbReference type="ARBA" id="ARBA00023326"/>
    </source>
</evidence>
<dbReference type="InterPro" id="IPR001000">
    <property type="entry name" value="GH10_dom"/>
</dbReference>
<dbReference type="EMBL" id="JANBVO010000032">
    <property type="protein sequence ID" value="KAJ9137842.1"/>
    <property type="molecule type" value="Genomic_DNA"/>
</dbReference>
<name>A0AA38RRZ1_9PEZI</name>
<sequence>MKFSSALILILAPMVALAAPAPNKHKATAVSVQRDPNSLNERLKSKGKLYFGTATDKSLLTTGQNAAIIEADFGQVTLQNSMKWDKIEPKKGKFSWKDADYVVKFATENSMSVRGHTLVCHKSLPDWVLKISDKKTLTSVLEKHITKVVKRYKGKVRSWDVVNEIFNEDGTMRSSIWYDVLGEDFVSIAFNAARAADPSAKLYINDYTLENATYAKVADGMVAHVKKWIADGVPIDGIGSQSHINAGGARTMEAALTALADTGVSEVAVTELDIPEAASADYVQAVEACLNVEKCVGVTLWGVRDTDSWRADVKPLLFDGEYAAKPAYTALASSLE</sequence>
<protein>
    <recommendedName>
        <fullName evidence="8">Beta-xylanase</fullName>
        <ecNumber evidence="8">3.2.1.8</ecNumber>
    </recommendedName>
</protein>
<evidence type="ECO:0000256" key="3">
    <source>
        <dbReference type="ARBA" id="ARBA00022525"/>
    </source>
</evidence>
<dbReference type="GO" id="GO:0031176">
    <property type="term" value="F:endo-1,4-beta-xylanase activity"/>
    <property type="evidence" value="ECO:0007669"/>
    <property type="project" value="UniProtKB-EC"/>
</dbReference>
<keyword evidence="7 8" id="KW-0624">Polysaccharide degradation</keyword>
<evidence type="ECO:0000256" key="6">
    <source>
        <dbReference type="ARBA" id="ARBA00023295"/>
    </source>
</evidence>
<dbReference type="PROSITE" id="PS51760">
    <property type="entry name" value="GH10_2"/>
    <property type="match status" value="1"/>
</dbReference>
<feature type="signal peptide" evidence="9">
    <location>
        <begin position="1"/>
        <end position="18"/>
    </location>
</feature>
<dbReference type="AlphaFoldDB" id="A0AA38RRZ1"/>
<gene>
    <name evidence="11" type="ORF">NKR23_g8813</name>
</gene>
<dbReference type="SMART" id="SM00633">
    <property type="entry name" value="Glyco_10"/>
    <property type="match status" value="1"/>
</dbReference>
<feature type="domain" description="GH10" evidence="10">
    <location>
        <begin position="33"/>
        <end position="334"/>
    </location>
</feature>
<feature type="chain" id="PRO_5041365471" description="Beta-xylanase" evidence="9">
    <location>
        <begin position="19"/>
        <end position="336"/>
    </location>
</feature>
<evidence type="ECO:0000256" key="5">
    <source>
        <dbReference type="ARBA" id="ARBA00023277"/>
    </source>
</evidence>
<dbReference type="PRINTS" id="PR00134">
    <property type="entry name" value="GLHYDRLASE10"/>
</dbReference>
<comment type="catalytic activity">
    <reaction evidence="8">
        <text>Endohydrolysis of (1-&gt;4)-beta-D-xylosidic linkages in xylans.</text>
        <dbReference type="EC" id="3.2.1.8"/>
    </reaction>
</comment>
<comment type="subcellular location">
    <subcellularLocation>
        <location evidence="1">Secreted</location>
    </subcellularLocation>
</comment>
<organism evidence="11 12">
    <name type="scientific">Pleurostoma richardsiae</name>
    <dbReference type="NCBI Taxonomy" id="41990"/>
    <lineage>
        <taxon>Eukaryota</taxon>
        <taxon>Fungi</taxon>
        <taxon>Dikarya</taxon>
        <taxon>Ascomycota</taxon>
        <taxon>Pezizomycotina</taxon>
        <taxon>Sordariomycetes</taxon>
        <taxon>Sordariomycetidae</taxon>
        <taxon>Calosphaeriales</taxon>
        <taxon>Pleurostomataceae</taxon>
        <taxon>Pleurostoma</taxon>
    </lineage>
</organism>
<dbReference type="Proteomes" id="UP001174694">
    <property type="component" value="Unassembled WGS sequence"/>
</dbReference>
<dbReference type="EC" id="3.2.1.8" evidence="8"/>
<dbReference type="InterPro" id="IPR044846">
    <property type="entry name" value="GH10"/>
</dbReference>
<keyword evidence="5 8" id="KW-0119">Carbohydrate metabolism</keyword>